<gene>
    <name evidence="2" type="ORF">FIBSPDRAFT_781077</name>
</gene>
<dbReference type="CDD" id="cd03426">
    <property type="entry name" value="NUDIX_CoAse_Nudt7"/>
    <property type="match status" value="1"/>
</dbReference>
<accession>A0A166QQ10</accession>
<dbReference type="PANTHER" id="PTHR12992:SF45">
    <property type="entry name" value="NUDIX HYDROLASE DOMAIN-CONTAINING PROTEIN"/>
    <property type="match status" value="1"/>
</dbReference>
<dbReference type="PANTHER" id="PTHR12992">
    <property type="entry name" value="NUDIX HYDROLASE"/>
    <property type="match status" value="1"/>
</dbReference>
<evidence type="ECO:0000259" key="1">
    <source>
        <dbReference type="PROSITE" id="PS51462"/>
    </source>
</evidence>
<dbReference type="EMBL" id="KV417509">
    <property type="protein sequence ID" value="KZP27412.1"/>
    <property type="molecule type" value="Genomic_DNA"/>
</dbReference>
<feature type="domain" description="Nudix hydrolase" evidence="1">
    <location>
        <begin position="39"/>
        <end position="177"/>
    </location>
</feature>
<dbReference type="AlphaFoldDB" id="A0A166QQ10"/>
<evidence type="ECO:0000313" key="2">
    <source>
        <dbReference type="EMBL" id="KZP27412.1"/>
    </source>
</evidence>
<name>A0A166QQ10_9AGAM</name>
<dbReference type="Pfam" id="PF00293">
    <property type="entry name" value="NUDIX"/>
    <property type="match status" value="1"/>
</dbReference>
<dbReference type="OrthoDB" id="10260614at2759"/>
<dbReference type="GO" id="GO:0010945">
    <property type="term" value="F:coenzyme A diphosphatase activity"/>
    <property type="evidence" value="ECO:0007669"/>
    <property type="project" value="InterPro"/>
</dbReference>
<dbReference type="InterPro" id="IPR045121">
    <property type="entry name" value="CoAse"/>
</dbReference>
<dbReference type="STRING" id="436010.A0A166QQ10"/>
<dbReference type="SUPFAM" id="SSF55811">
    <property type="entry name" value="Nudix"/>
    <property type="match status" value="1"/>
</dbReference>
<dbReference type="Proteomes" id="UP000076532">
    <property type="component" value="Unassembled WGS sequence"/>
</dbReference>
<proteinExistence type="predicted"/>
<dbReference type="Gene3D" id="3.90.79.10">
    <property type="entry name" value="Nucleoside Triphosphate Pyrophosphohydrolase"/>
    <property type="match status" value="1"/>
</dbReference>
<dbReference type="InterPro" id="IPR000086">
    <property type="entry name" value="NUDIX_hydrolase_dom"/>
</dbReference>
<dbReference type="InterPro" id="IPR015797">
    <property type="entry name" value="NUDIX_hydrolase-like_dom_sf"/>
</dbReference>
<keyword evidence="3" id="KW-1185">Reference proteome</keyword>
<reference evidence="2 3" key="1">
    <citation type="journal article" date="2016" name="Mol. Biol. Evol.">
        <title>Comparative Genomics of Early-Diverging Mushroom-Forming Fungi Provides Insights into the Origins of Lignocellulose Decay Capabilities.</title>
        <authorList>
            <person name="Nagy L.G."/>
            <person name="Riley R."/>
            <person name="Tritt A."/>
            <person name="Adam C."/>
            <person name="Daum C."/>
            <person name="Floudas D."/>
            <person name="Sun H."/>
            <person name="Yadav J.S."/>
            <person name="Pangilinan J."/>
            <person name="Larsson K.H."/>
            <person name="Matsuura K."/>
            <person name="Barry K."/>
            <person name="Labutti K."/>
            <person name="Kuo R."/>
            <person name="Ohm R.A."/>
            <person name="Bhattacharya S.S."/>
            <person name="Shirouzu T."/>
            <person name="Yoshinaga Y."/>
            <person name="Martin F.M."/>
            <person name="Grigoriev I.V."/>
            <person name="Hibbett D.S."/>
        </authorList>
    </citation>
    <scope>NUCLEOTIDE SEQUENCE [LARGE SCALE GENOMIC DNA]</scope>
    <source>
        <strain evidence="2 3">CBS 109695</strain>
    </source>
</reference>
<protein>
    <recommendedName>
        <fullName evidence="1">Nudix hydrolase domain-containing protein</fullName>
    </recommendedName>
</protein>
<dbReference type="GO" id="GO:0015938">
    <property type="term" value="P:coenzyme A catabolic process"/>
    <property type="evidence" value="ECO:0007669"/>
    <property type="project" value="TreeGrafter"/>
</dbReference>
<evidence type="ECO:0000313" key="3">
    <source>
        <dbReference type="Proteomes" id="UP000076532"/>
    </source>
</evidence>
<dbReference type="PROSITE" id="PS51462">
    <property type="entry name" value="NUDIX"/>
    <property type="match status" value="1"/>
</dbReference>
<sequence>MVIPSILHTFSEKSRACIETLERYKPDAQLLDISSRSATKRAAVLVLLYEDAGNLRVLLTTRSKKLRSHPGDTALPGGKVDETDNDVAHTALREAEEEVGLAQGCPSVHILAVLEPVISRFRLTVTPVVALLSDPSVLETLKPSEAEVDHIFTHPLEPILDPSLAAHESDLVPIGGEDWKYEDEFHNSNDKPISWAPHKIYRMHRFRSAASPVEGLTSDVLIRTAEIAYAKSPTFGRWPPNQTPGFAFAFEAALDV</sequence>
<organism evidence="2 3">
    <name type="scientific">Athelia psychrophila</name>
    <dbReference type="NCBI Taxonomy" id="1759441"/>
    <lineage>
        <taxon>Eukaryota</taxon>
        <taxon>Fungi</taxon>
        <taxon>Dikarya</taxon>
        <taxon>Basidiomycota</taxon>
        <taxon>Agaricomycotina</taxon>
        <taxon>Agaricomycetes</taxon>
        <taxon>Agaricomycetidae</taxon>
        <taxon>Atheliales</taxon>
        <taxon>Atheliaceae</taxon>
        <taxon>Athelia</taxon>
    </lineage>
</organism>